<evidence type="ECO:0000259" key="2">
    <source>
        <dbReference type="Pfam" id="PF08387"/>
    </source>
</evidence>
<dbReference type="InterPro" id="IPR036047">
    <property type="entry name" value="F-box-like_dom_sf"/>
</dbReference>
<dbReference type="InterPro" id="IPR053772">
    <property type="entry name" value="At1g61320/At1g61330-like"/>
</dbReference>
<dbReference type="InterPro" id="IPR001810">
    <property type="entry name" value="F-box_dom"/>
</dbReference>
<dbReference type="EMBL" id="JAAIUW010000003">
    <property type="protein sequence ID" value="KAF7838605.1"/>
    <property type="molecule type" value="Genomic_DNA"/>
</dbReference>
<dbReference type="Pfam" id="PF08387">
    <property type="entry name" value="FBD"/>
    <property type="match status" value="1"/>
</dbReference>
<evidence type="ECO:0000259" key="3">
    <source>
        <dbReference type="Pfam" id="PF24758"/>
    </source>
</evidence>
<feature type="domain" description="F-box" evidence="1">
    <location>
        <begin position="8"/>
        <end position="42"/>
    </location>
</feature>
<sequence length="421" mass="48311">MKRRCQINLPDELLSFIISKLPIDEAIRTSVLSHRWRGLWRYTRHLEIDVNRMIMPLSQKNNPLDARDPGSALWQEMKTKLTRSGLTVLLLLARHRAYLDSCSFTHFPYSIACGEVTSWVKYLKKNKKGLKKMSLKCEFFDIGRNSESAVDELIAKENLNGPHFAAGVFSGLNSLQFVNYSLGSSSPFKGCTKDLKSLVLKFVWVVDETLDGILKICEALESFSLLKSLGFKKIQIKNPNLKFLQLQSLQAHDIVISCEKLEDPLKSNIFLTLRKLSLDMNLNDLFESRLLLSFLKLCTRVETLEITQPVLQCHGLIRGHFWGYRDGCECVRHKLKWVKLRGFEGQREEVNFLKHLITYGKNLVNIRIICSNTPIVSAEMEKLLYLSSASSKLSISFIFNSNNIVQELHNRQIARALLIQF</sequence>
<dbReference type="PANTHER" id="PTHR34145">
    <property type="entry name" value="OS02G0105600 PROTEIN"/>
    <property type="match status" value="1"/>
</dbReference>
<name>A0A835CFC0_9FABA</name>
<evidence type="ECO:0000313" key="4">
    <source>
        <dbReference type="EMBL" id="KAF7838605.1"/>
    </source>
</evidence>
<dbReference type="PANTHER" id="PTHR34145:SF68">
    <property type="entry name" value="FBD DOMAIN-CONTAINING PROTEIN"/>
    <property type="match status" value="1"/>
</dbReference>
<dbReference type="SUPFAM" id="SSF81383">
    <property type="entry name" value="F-box domain"/>
    <property type="match status" value="1"/>
</dbReference>
<dbReference type="Proteomes" id="UP000634136">
    <property type="component" value="Unassembled WGS sequence"/>
</dbReference>
<feature type="domain" description="F-box/LRR-repeat protein 15/At3g58940/PEG3-like LRR" evidence="3">
    <location>
        <begin position="192"/>
        <end position="256"/>
    </location>
</feature>
<dbReference type="OrthoDB" id="1425134at2759"/>
<evidence type="ECO:0000259" key="1">
    <source>
        <dbReference type="Pfam" id="PF00646"/>
    </source>
</evidence>
<protein>
    <submittedName>
        <fullName evidence="4">F-box protein</fullName>
    </submittedName>
</protein>
<comment type="caution">
    <text evidence="4">The sequence shown here is derived from an EMBL/GenBank/DDBJ whole genome shotgun (WGS) entry which is preliminary data.</text>
</comment>
<dbReference type="InterPro" id="IPR053781">
    <property type="entry name" value="F-box_AtFBL13-like"/>
</dbReference>
<dbReference type="AlphaFoldDB" id="A0A835CFC0"/>
<accession>A0A835CFC0</accession>
<feature type="domain" description="FBD" evidence="2">
    <location>
        <begin position="328"/>
        <end position="363"/>
    </location>
</feature>
<reference evidence="4" key="1">
    <citation type="submission" date="2020-09" db="EMBL/GenBank/DDBJ databases">
        <title>Genome-Enabled Discovery of Anthraquinone Biosynthesis in Senna tora.</title>
        <authorList>
            <person name="Kang S.-H."/>
            <person name="Pandey R.P."/>
            <person name="Lee C.-M."/>
            <person name="Sim J.-S."/>
            <person name="Jeong J.-T."/>
            <person name="Choi B.-S."/>
            <person name="Jung M."/>
            <person name="Ginzburg D."/>
            <person name="Zhao K."/>
            <person name="Won S.Y."/>
            <person name="Oh T.-J."/>
            <person name="Yu Y."/>
            <person name="Kim N.-H."/>
            <person name="Lee O.R."/>
            <person name="Lee T.-H."/>
            <person name="Bashyal P."/>
            <person name="Kim T.-S."/>
            <person name="Lee W.-H."/>
            <person name="Kawkins C."/>
            <person name="Kim C.-K."/>
            <person name="Kim J.S."/>
            <person name="Ahn B.O."/>
            <person name="Rhee S.Y."/>
            <person name="Sohng J.K."/>
        </authorList>
    </citation>
    <scope>NUCLEOTIDE SEQUENCE</scope>
    <source>
        <tissue evidence="4">Leaf</tissue>
    </source>
</reference>
<dbReference type="Pfam" id="PF00646">
    <property type="entry name" value="F-box"/>
    <property type="match status" value="1"/>
</dbReference>
<dbReference type="CDD" id="cd22160">
    <property type="entry name" value="F-box_AtFBL13-like"/>
    <property type="match status" value="1"/>
</dbReference>
<keyword evidence="5" id="KW-1185">Reference proteome</keyword>
<dbReference type="Pfam" id="PF24758">
    <property type="entry name" value="LRR_At5g56370"/>
    <property type="match status" value="1"/>
</dbReference>
<gene>
    <name evidence="4" type="ORF">G2W53_007087</name>
</gene>
<dbReference type="InterPro" id="IPR055411">
    <property type="entry name" value="LRR_FXL15/At3g58940/PEG3-like"/>
</dbReference>
<proteinExistence type="predicted"/>
<dbReference type="InterPro" id="IPR006566">
    <property type="entry name" value="FBD"/>
</dbReference>
<organism evidence="4 5">
    <name type="scientific">Senna tora</name>
    <dbReference type="NCBI Taxonomy" id="362788"/>
    <lineage>
        <taxon>Eukaryota</taxon>
        <taxon>Viridiplantae</taxon>
        <taxon>Streptophyta</taxon>
        <taxon>Embryophyta</taxon>
        <taxon>Tracheophyta</taxon>
        <taxon>Spermatophyta</taxon>
        <taxon>Magnoliopsida</taxon>
        <taxon>eudicotyledons</taxon>
        <taxon>Gunneridae</taxon>
        <taxon>Pentapetalae</taxon>
        <taxon>rosids</taxon>
        <taxon>fabids</taxon>
        <taxon>Fabales</taxon>
        <taxon>Fabaceae</taxon>
        <taxon>Caesalpinioideae</taxon>
        <taxon>Cassia clade</taxon>
        <taxon>Senna</taxon>
    </lineage>
</organism>
<evidence type="ECO:0000313" key="5">
    <source>
        <dbReference type="Proteomes" id="UP000634136"/>
    </source>
</evidence>